<dbReference type="SUPFAM" id="SSF49785">
    <property type="entry name" value="Galactose-binding domain-like"/>
    <property type="match status" value="2"/>
</dbReference>
<dbReference type="PROSITE" id="PS51175">
    <property type="entry name" value="CBM6"/>
    <property type="match status" value="1"/>
</dbReference>
<dbReference type="InterPro" id="IPR013320">
    <property type="entry name" value="ConA-like_dom_sf"/>
</dbReference>
<dbReference type="Pfam" id="PF03422">
    <property type="entry name" value="CBM_6"/>
    <property type="match status" value="1"/>
</dbReference>
<proteinExistence type="predicted"/>
<feature type="domain" description="F5/8 type C" evidence="2">
    <location>
        <begin position="39"/>
        <end position="182"/>
    </location>
</feature>
<dbReference type="SMART" id="SM00606">
    <property type="entry name" value="CBD_IV"/>
    <property type="match status" value="1"/>
</dbReference>
<dbReference type="Gene3D" id="2.60.120.260">
    <property type="entry name" value="Galactose-binding domain-like"/>
    <property type="match status" value="2"/>
</dbReference>
<dbReference type="Gene3D" id="2.60.120.200">
    <property type="match status" value="1"/>
</dbReference>
<reference evidence="4 5" key="1">
    <citation type="submission" date="2024-05" db="EMBL/GenBank/DDBJ databases">
        <authorList>
            <person name="Duchaud E."/>
        </authorList>
    </citation>
    <scope>NUCLEOTIDE SEQUENCE [LARGE SCALE GENOMIC DNA]</scope>
    <source>
        <strain evidence="4">Ena-SAMPLE-TAB-13-05-2024-13:56:06:370-140302</strain>
    </source>
</reference>
<evidence type="ECO:0000256" key="1">
    <source>
        <dbReference type="ARBA" id="ARBA00022729"/>
    </source>
</evidence>
<name>A0ABP1EQY9_9FLAO</name>
<feature type="domain" description="CBM6" evidence="3">
    <location>
        <begin position="197"/>
        <end position="316"/>
    </location>
</feature>
<evidence type="ECO:0000313" key="4">
    <source>
        <dbReference type="EMBL" id="CAL2087824.1"/>
    </source>
</evidence>
<evidence type="ECO:0000259" key="2">
    <source>
        <dbReference type="PROSITE" id="PS50022"/>
    </source>
</evidence>
<dbReference type="RefSeq" id="WP_348712422.1">
    <property type="nucleotide sequence ID" value="NZ_CAXIXY010000005.1"/>
</dbReference>
<sequence>MKNRCIKSISFFHFFVVINLILNVSCSKELENLEDVTQEQEINFVISQRVLNANEISVTANGDDGNKPINTLDGDLNTRWSSKGRTGKYITYDLGETRKVDEIKIAWFKGNERVSYFQVAIGNSTSSFQTVLNRKTTGSSGSTANLEKYELPDTEGRYVRIRGFGNSSNDWNSITEVQIITTEQVPPPSGNVVAVPAKIEAENYTNQQGTRTENTSDTGGGINVGYIDTGDYLEYEIDVPETRDYNFEFRVASLNKTIRFDVLSNGNTVSSISKESTFGWQNWITTKKTIRLNQGRQTLKLLATDGGWNINWLEVKEATSNPNPGNSGTPAGVLGGLVNWKLNGYSGNFNLGASNNGLTYVDKTPNLQSFSNPNWFYTDGTWTFFKAYTGNPTSSGSGNPRSELRELTANGNDNIYWDGTTSKEHRMIWKVRVDHLPQSGKVCFGQIHDKTDTFDDVIRVQCQGDPYQSSGDIKLRINGYVTEVLEGGGKTVGTITLGEELYYELTYQNSIVKLYELNASGNRVKTIYTSKAAPAKENYFKAGCYLQSVKGKKATGSNDFGLVGIKELKVFH</sequence>
<dbReference type="Pfam" id="PF08787">
    <property type="entry name" value="Alginate_lyase2"/>
    <property type="match status" value="1"/>
</dbReference>
<dbReference type="InterPro" id="IPR005084">
    <property type="entry name" value="CBM6"/>
</dbReference>
<protein>
    <submittedName>
        <fullName evidence="4">Alginate lyase, family PL7</fullName>
        <ecNumber evidence="4">4.2.2.3</ecNumber>
    </submittedName>
</protein>
<evidence type="ECO:0000313" key="5">
    <source>
        <dbReference type="Proteomes" id="UP001497416"/>
    </source>
</evidence>
<dbReference type="InterPro" id="IPR006584">
    <property type="entry name" value="Cellulose-bd_IV"/>
</dbReference>
<dbReference type="InterPro" id="IPR008979">
    <property type="entry name" value="Galactose-bd-like_sf"/>
</dbReference>
<keyword evidence="4" id="KW-0456">Lyase</keyword>
<comment type="caution">
    <text evidence="4">The sequence shown here is derived from an EMBL/GenBank/DDBJ whole genome shotgun (WGS) entry which is preliminary data.</text>
</comment>
<dbReference type="EC" id="4.2.2.3" evidence="4"/>
<evidence type="ECO:0000259" key="3">
    <source>
        <dbReference type="PROSITE" id="PS51175"/>
    </source>
</evidence>
<dbReference type="EMBL" id="CAXIXY010000005">
    <property type="protein sequence ID" value="CAL2087824.1"/>
    <property type="molecule type" value="Genomic_DNA"/>
</dbReference>
<dbReference type="GO" id="GO:0045135">
    <property type="term" value="F:poly(beta-D-mannuronate) lyase activity"/>
    <property type="evidence" value="ECO:0007669"/>
    <property type="project" value="UniProtKB-EC"/>
</dbReference>
<organism evidence="4 5">
    <name type="scientific">Tenacibaculum platacis</name>
    <dbReference type="NCBI Taxonomy" id="3137852"/>
    <lineage>
        <taxon>Bacteria</taxon>
        <taxon>Pseudomonadati</taxon>
        <taxon>Bacteroidota</taxon>
        <taxon>Flavobacteriia</taxon>
        <taxon>Flavobacteriales</taxon>
        <taxon>Flavobacteriaceae</taxon>
        <taxon>Tenacibaculum</taxon>
    </lineage>
</organism>
<dbReference type="CDD" id="cd04080">
    <property type="entry name" value="CBM6_cellulase-like"/>
    <property type="match status" value="1"/>
</dbReference>
<dbReference type="InterPro" id="IPR000421">
    <property type="entry name" value="FA58C"/>
</dbReference>
<accession>A0ABP1EQY9</accession>
<dbReference type="InterPro" id="IPR014895">
    <property type="entry name" value="Alginate_lyase_2"/>
</dbReference>
<dbReference type="Pfam" id="PF00754">
    <property type="entry name" value="F5_F8_type_C"/>
    <property type="match status" value="1"/>
</dbReference>
<keyword evidence="1" id="KW-0732">Signal</keyword>
<gene>
    <name evidence="4" type="primary">alyA</name>
    <name evidence="4" type="ORF">T190607A01A_30030</name>
</gene>
<dbReference type="SUPFAM" id="SSF49899">
    <property type="entry name" value="Concanavalin A-like lectins/glucanases"/>
    <property type="match status" value="1"/>
</dbReference>
<keyword evidence="5" id="KW-1185">Reference proteome</keyword>
<dbReference type="Proteomes" id="UP001497416">
    <property type="component" value="Unassembled WGS sequence"/>
</dbReference>
<dbReference type="PROSITE" id="PS50022">
    <property type="entry name" value="FA58C_3"/>
    <property type="match status" value="1"/>
</dbReference>